<evidence type="ECO:0000259" key="2">
    <source>
        <dbReference type="PROSITE" id="PS51094"/>
    </source>
</evidence>
<dbReference type="SUPFAM" id="SSF46955">
    <property type="entry name" value="Putative DNA-binding domain"/>
    <property type="match status" value="1"/>
</dbReference>
<dbReference type="AlphaFoldDB" id="A0A538THD2"/>
<sequence length="239" mass="26216">MELRVRDVARLLNVSEDTVYRWAREGSLPAHRVGEQFRFNRVELQEWAATHGHAVSPRLFASRDSTDALPSLHAALQRGGIYFDLEGNRREKVLAAVTKLPGIPAGVDRAVLEQLLIGRETLAPTAVGGGIALPHPRDPLVVRVDEPHVLLCFLKQPVDFRAIDGRPVRVLFTLLSPSIRMHLQMLAKLAFALHDEALVRLLGATPSRDTILERVRALEAEPAPAPGGSGDSPARRAKA</sequence>
<dbReference type="PROSITE" id="PS51094">
    <property type="entry name" value="PTS_EIIA_TYPE_2"/>
    <property type="match status" value="1"/>
</dbReference>
<evidence type="ECO:0000256" key="1">
    <source>
        <dbReference type="SAM" id="MobiDB-lite"/>
    </source>
</evidence>
<evidence type="ECO:0000313" key="4">
    <source>
        <dbReference type="Proteomes" id="UP000316609"/>
    </source>
</evidence>
<dbReference type="PANTHER" id="PTHR47738">
    <property type="entry name" value="PTS SYSTEM FRUCTOSE-LIKE EIIA COMPONENT-RELATED"/>
    <property type="match status" value="1"/>
</dbReference>
<dbReference type="CDD" id="cd00211">
    <property type="entry name" value="PTS_IIA_fru"/>
    <property type="match status" value="1"/>
</dbReference>
<feature type="domain" description="PTS EIIA type-2" evidence="2">
    <location>
        <begin position="74"/>
        <end position="218"/>
    </location>
</feature>
<dbReference type="InterPro" id="IPR041657">
    <property type="entry name" value="HTH_17"/>
</dbReference>
<dbReference type="Pfam" id="PF00359">
    <property type="entry name" value="PTS_EIIA_2"/>
    <property type="match status" value="1"/>
</dbReference>
<dbReference type="Gene3D" id="3.40.930.10">
    <property type="entry name" value="Mannitol-specific EII, Chain A"/>
    <property type="match status" value="1"/>
</dbReference>
<gene>
    <name evidence="3" type="ORF">E6K78_10995</name>
</gene>
<reference evidence="3 4" key="1">
    <citation type="journal article" date="2019" name="Nat. Microbiol.">
        <title>Mediterranean grassland soil C-N compound turnover is dependent on rainfall and depth, and is mediated by genomically divergent microorganisms.</title>
        <authorList>
            <person name="Diamond S."/>
            <person name="Andeer P.F."/>
            <person name="Li Z."/>
            <person name="Crits-Christoph A."/>
            <person name="Burstein D."/>
            <person name="Anantharaman K."/>
            <person name="Lane K.R."/>
            <person name="Thomas B.C."/>
            <person name="Pan C."/>
            <person name="Northen T.R."/>
            <person name="Banfield J.F."/>
        </authorList>
    </citation>
    <scope>NUCLEOTIDE SEQUENCE [LARGE SCALE GENOMIC DNA]</scope>
    <source>
        <strain evidence="3">WS_8</strain>
    </source>
</reference>
<evidence type="ECO:0000313" key="3">
    <source>
        <dbReference type="EMBL" id="TMQ63026.1"/>
    </source>
</evidence>
<dbReference type="GO" id="GO:0003677">
    <property type="term" value="F:DNA binding"/>
    <property type="evidence" value="ECO:0007669"/>
    <property type="project" value="InterPro"/>
</dbReference>
<dbReference type="InterPro" id="IPR009061">
    <property type="entry name" value="DNA-bd_dom_put_sf"/>
</dbReference>
<dbReference type="PANTHER" id="PTHR47738:SF1">
    <property type="entry name" value="NITROGEN REGULATORY PROTEIN"/>
    <property type="match status" value="1"/>
</dbReference>
<dbReference type="InterPro" id="IPR051541">
    <property type="entry name" value="PTS_SugarTrans_NitroReg"/>
</dbReference>
<feature type="region of interest" description="Disordered" evidence="1">
    <location>
        <begin position="218"/>
        <end position="239"/>
    </location>
</feature>
<dbReference type="Gene3D" id="1.10.1660.10">
    <property type="match status" value="1"/>
</dbReference>
<organism evidence="3 4">
    <name type="scientific">Eiseniibacteriota bacterium</name>
    <dbReference type="NCBI Taxonomy" id="2212470"/>
    <lineage>
        <taxon>Bacteria</taxon>
        <taxon>Candidatus Eiseniibacteriota</taxon>
    </lineage>
</organism>
<proteinExistence type="predicted"/>
<dbReference type="InterPro" id="IPR002178">
    <property type="entry name" value="PTS_EIIA_type-2_dom"/>
</dbReference>
<dbReference type="Proteomes" id="UP000316609">
    <property type="component" value="Unassembled WGS sequence"/>
</dbReference>
<dbReference type="InterPro" id="IPR010093">
    <property type="entry name" value="SinI_DNA-bd"/>
</dbReference>
<accession>A0A538THD2</accession>
<protein>
    <submittedName>
        <fullName evidence="3">Helix-turn-helix domain-containing protein</fullName>
    </submittedName>
</protein>
<dbReference type="Pfam" id="PF12728">
    <property type="entry name" value="HTH_17"/>
    <property type="match status" value="1"/>
</dbReference>
<dbReference type="InterPro" id="IPR016152">
    <property type="entry name" value="PTrfase/Anion_transptr"/>
</dbReference>
<dbReference type="NCBIfam" id="TIGR01764">
    <property type="entry name" value="excise"/>
    <property type="match status" value="1"/>
</dbReference>
<dbReference type="EMBL" id="VBOY01000118">
    <property type="protein sequence ID" value="TMQ63026.1"/>
    <property type="molecule type" value="Genomic_DNA"/>
</dbReference>
<comment type="caution">
    <text evidence="3">The sequence shown here is derived from an EMBL/GenBank/DDBJ whole genome shotgun (WGS) entry which is preliminary data.</text>
</comment>
<dbReference type="GO" id="GO:0030295">
    <property type="term" value="F:protein kinase activator activity"/>
    <property type="evidence" value="ECO:0007669"/>
    <property type="project" value="TreeGrafter"/>
</dbReference>
<dbReference type="SUPFAM" id="SSF55804">
    <property type="entry name" value="Phoshotransferase/anion transport protein"/>
    <property type="match status" value="1"/>
</dbReference>
<name>A0A538THD2_UNCEI</name>